<dbReference type="InterPro" id="IPR011014">
    <property type="entry name" value="MscS_channel_TM-2"/>
</dbReference>
<evidence type="ECO:0000259" key="9">
    <source>
        <dbReference type="Pfam" id="PF00924"/>
    </source>
</evidence>
<evidence type="ECO:0000256" key="2">
    <source>
        <dbReference type="ARBA" id="ARBA00008017"/>
    </source>
</evidence>
<feature type="transmembrane region" description="Helical" evidence="7">
    <location>
        <begin position="194"/>
        <end position="215"/>
    </location>
</feature>
<dbReference type="PANTHER" id="PTHR30347:SF9">
    <property type="entry name" value="MINICONDUCTANCE MECHANOSENSITIVE CHANNEL MSCM"/>
    <property type="match status" value="1"/>
</dbReference>
<comment type="subcellular location">
    <subcellularLocation>
        <location evidence="1">Cell membrane</location>
        <topology evidence="1">Multi-pass membrane protein</topology>
    </subcellularLocation>
</comment>
<keyword evidence="5 7" id="KW-1133">Transmembrane helix</keyword>
<feature type="transmembrane region" description="Helical" evidence="7">
    <location>
        <begin position="422"/>
        <end position="444"/>
    </location>
</feature>
<feature type="transmembrane region" description="Helical" evidence="7">
    <location>
        <begin position="236"/>
        <end position="257"/>
    </location>
</feature>
<dbReference type="InterPro" id="IPR010920">
    <property type="entry name" value="LSM_dom_sf"/>
</dbReference>
<accession>A0A558QSC1</accession>
<evidence type="ECO:0000256" key="7">
    <source>
        <dbReference type="SAM" id="Phobius"/>
    </source>
</evidence>
<keyword evidence="8" id="KW-0732">Signal</keyword>
<gene>
    <name evidence="12" type="ORF">FOY91_20160</name>
</gene>
<feature type="signal peptide" evidence="8">
    <location>
        <begin position="1"/>
        <end position="16"/>
    </location>
</feature>
<evidence type="ECO:0000256" key="4">
    <source>
        <dbReference type="ARBA" id="ARBA00022692"/>
    </source>
</evidence>
<dbReference type="Pfam" id="PF12607">
    <property type="entry name" value="DUF3772"/>
    <property type="match status" value="1"/>
</dbReference>
<dbReference type="PANTHER" id="PTHR30347">
    <property type="entry name" value="POTASSIUM CHANNEL RELATED"/>
    <property type="match status" value="1"/>
</dbReference>
<keyword evidence="4 7" id="KW-0812">Transmembrane</keyword>
<dbReference type="AlphaFoldDB" id="A0A558QSC1"/>
<dbReference type="OrthoDB" id="9799209at2"/>
<comment type="similarity">
    <text evidence="2">Belongs to the MscS (TC 1.A.23) family.</text>
</comment>
<evidence type="ECO:0000313" key="13">
    <source>
        <dbReference type="Proteomes" id="UP000318681"/>
    </source>
</evidence>
<feature type="domain" description="DUF3772" evidence="10">
    <location>
        <begin position="118"/>
        <end position="176"/>
    </location>
</feature>
<keyword evidence="6 7" id="KW-0472">Membrane</keyword>
<feature type="chain" id="PRO_5021741056" evidence="8">
    <location>
        <begin position="17"/>
        <end position="794"/>
    </location>
</feature>
<dbReference type="SUPFAM" id="SSF82861">
    <property type="entry name" value="Mechanosensitive channel protein MscS (YggB), transmembrane region"/>
    <property type="match status" value="1"/>
</dbReference>
<dbReference type="InterPro" id="IPR011066">
    <property type="entry name" value="MscS_channel_C_sf"/>
</dbReference>
<name>A0A558QSC1_9SPHN</name>
<dbReference type="InterPro" id="IPR052702">
    <property type="entry name" value="MscS-like_channel"/>
</dbReference>
<dbReference type="Pfam" id="PF00924">
    <property type="entry name" value="MS_channel_2nd"/>
    <property type="match status" value="1"/>
</dbReference>
<dbReference type="InterPro" id="IPR023408">
    <property type="entry name" value="MscS_beta-dom_sf"/>
</dbReference>
<organism evidence="12 13">
    <name type="scientific">Alterirhizorhabdus solaris</name>
    <dbReference type="NCBI Taxonomy" id="2529389"/>
    <lineage>
        <taxon>Bacteria</taxon>
        <taxon>Pseudomonadati</taxon>
        <taxon>Pseudomonadota</taxon>
        <taxon>Alphaproteobacteria</taxon>
        <taxon>Sphingomonadales</taxon>
        <taxon>Rhizorhabdaceae</taxon>
        <taxon>Alterirhizorhabdus</taxon>
    </lineage>
</organism>
<evidence type="ECO:0000313" key="12">
    <source>
        <dbReference type="EMBL" id="TVV70004.1"/>
    </source>
</evidence>
<feature type="transmembrane region" description="Helical" evidence="7">
    <location>
        <begin position="472"/>
        <end position="496"/>
    </location>
</feature>
<feature type="domain" description="Mechanosensitive ion channel MscS" evidence="9">
    <location>
        <begin position="610"/>
        <end position="675"/>
    </location>
</feature>
<keyword evidence="13" id="KW-1185">Reference proteome</keyword>
<reference evidence="12 13" key="1">
    <citation type="submission" date="2019-07" db="EMBL/GenBank/DDBJ databases">
        <title>Sphingomonas solaris sp. nov., isolated from a solar panel from Boston, Massachusetts.</title>
        <authorList>
            <person name="Tanner K."/>
            <person name="Pascual J."/>
            <person name="Mancuso C."/>
            <person name="Pereto J."/>
            <person name="Khalil A."/>
            <person name="Vilanova C."/>
        </authorList>
    </citation>
    <scope>NUCLEOTIDE SEQUENCE [LARGE SCALE GENOMIC DNA]</scope>
    <source>
        <strain evidence="12 13">R4DWN</strain>
    </source>
</reference>
<sequence>MLIVALLANLALPALAQDTNQIVAVGKSLEAASRDLQAVDQAFDQPTEEAERRDLRDRASTVRQSVNDAVALLEPQLAAVDARLGQLGTPTPGVTEAPDIRAQRGLLAQQRSTIDSAIKRGRLIGVEAGQLVDEINQSQAQAFGERMSAAVASPLSPGFWTATLKAAPRDIRRVMRVTAAGVTQVRQALRDDHGWQAGAGLVVALLLLGPLRLMLRRLGRERLIAHAPASRVRRSGLALWLVLVGMLLPGFAAVALMQGLRWAGMLTPAWNLVAVCFVRATFVFGLVSALGGALLLRRQQSWRLLPIGDATADALRPWTWAAAGLGFVGVMLIGFNEAVGASYAARAVADGLLAILHCVLIAGILLTIGRLRARSAGGEEEAPPASHTGLALLSLACWLLTCVSLGALLLGYVNLSLFVSRMVVWVAVVAGSLYLLLVAADDILTSVFSSESRLGRAATGGLGLRGSAVDQLGVVLSALVRLLLVALGVSMMVSPFGSNVGNLFDQATMVAQGVTIGQITISPGAILRSLLVLAAGLFVVRGVQRWLTTRYLPTTELDDGARNSISMVARYTGVILAALWALASLGIGVERIALLLSALSVGIGFGLQAITQNFVSGLILLAERPVKIGDLVRIGDQEGDVKKISVRATEIQIADRSTLIVPNSELITKTIRNMTLANPIGRIQLLFSVQLDADTDRVRAILKDMFREAEHVLDDPEPKIFLDSIIDGRINFNCFAYVASPRDAYPTRSEMLFQLLRRMPAAGIDLGTAHQQIELLGLPDSVRGAKDTPGGLPG</sequence>
<evidence type="ECO:0000256" key="8">
    <source>
        <dbReference type="SAM" id="SignalP"/>
    </source>
</evidence>
<feature type="transmembrane region" description="Helical" evidence="7">
    <location>
        <begin position="347"/>
        <end position="368"/>
    </location>
</feature>
<evidence type="ECO:0000256" key="5">
    <source>
        <dbReference type="ARBA" id="ARBA00022989"/>
    </source>
</evidence>
<dbReference type="Gene3D" id="2.30.30.60">
    <property type="match status" value="1"/>
</dbReference>
<feature type="transmembrane region" description="Helical" evidence="7">
    <location>
        <begin position="389"/>
        <end position="410"/>
    </location>
</feature>
<dbReference type="Gene3D" id="1.10.287.1260">
    <property type="match status" value="1"/>
</dbReference>
<proteinExistence type="inferred from homology"/>
<dbReference type="SUPFAM" id="SSF82689">
    <property type="entry name" value="Mechanosensitive channel protein MscS (YggB), C-terminal domain"/>
    <property type="match status" value="1"/>
</dbReference>
<protein>
    <submittedName>
        <fullName evidence="12">Mechanosensitive ion channel family protein</fullName>
    </submittedName>
</protein>
<evidence type="ECO:0000256" key="3">
    <source>
        <dbReference type="ARBA" id="ARBA00022475"/>
    </source>
</evidence>
<feature type="transmembrane region" description="Helical" evidence="7">
    <location>
        <begin position="269"/>
        <end position="296"/>
    </location>
</feature>
<evidence type="ECO:0000259" key="10">
    <source>
        <dbReference type="Pfam" id="PF12607"/>
    </source>
</evidence>
<feature type="transmembrane region" description="Helical" evidence="7">
    <location>
        <begin position="595"/>
        <end position="621"/>
    </location>
</feature>
<comment type="caution">
    <text evidence="12">The sequence shown here is derived from an EMBL/GenBank/DDBJ whole genome shotgun (WGS) entry which is preliminary data.</text>
</comment>
<dbReference type="GO" id="GO:0005886">
    <property type="term" value="C:plasma membrane"/>
    <property type="evidence" value="ECO:0007669"/>
    <property type="project" value="UniProtKB-SubCell"/>
</dbReference>
<evidence type="ECO:0000259" key="11">
    <source>
        <dbReference type="Pfam" id="PF21082"/>
    </source>
</evidence>
<dbReference type="InterPro" id="IPR049278">
    <property type="entry name" value="MS_channel_C"/>
</dbReference>
<dbReference type="Pfam" id="PF21082">
    <property type="entry name" value="MS_channel_3rd"/>
    <property type="match status" value="1"/>
</dbReference>
<feature type="transmembrane region" description="Helical" evidence="7">
    <location>
        <begin position="516"/>
        <end position="540"/>
    </location>
</feature>
<evidence type="ECO:0000256" key="6">
    <source>
        <dbReference type="ARBA" id="ARBA00023136"/>
    </source>
</evidence>
<evidence type="ECO:0000256" key="1">
    <source>
        <dbReference type="ARBA" id="ARBA00004651"/>
    </source>
</evidence>
<dbReference type="InterPro" id="IPR022249">
    <property type="entry name" value="DUF3772"/>
</dbReference>
<keyword evidence="3" id="KW-1003">Cell membrane</keyword>
<feature type="transmembrane region" description="Helical" evidence="7">
    <location>
        <begin position="571"/>
        <end position="589"/>
    </location>
</feature>
<feature type="domain" description="Mechanosensitive ion channel MscS C-terminal" evidence="11">
    <location>
        <begin position="687"/>
        <end position="764"/>
    </location>
</feature>
<dbReference type="GO" id="GO:0008381">
    <property type="term" value="F:mechanosensitive monoatomic ion channel activity"/>
    <property type="evidence" value="ECO:0007669"/>
    <property type="project" value="UniProtKB-ARBA"/>
</dbReference>
<dbReference type="InterPro" id="IPR006685">
    <property type="entry name" value="MscS_channel_2nd"/>
</dbReference>
<dbReference type="Gene3D" id="3.30.70.100">
    <property type="match status" value="1"/>
</dbReference>
<dbReference type="EMBL" id="VNIM01000151">
    <property type="protein sequence ID" value="TVV70004.1"/>
    <property type="molecule type" value="Genomic_DNA"/>
</dbReference>
<dbReference type="SUPFAM" id="SSF50182">
    <property type="entry name" value="Sm-like ribonucleoproteins"/>
    <property type="match status" value="1"/>
</dbReference>
<dbReference type="Proteomes" id="UP000318681">
    <property type="component" value="Unassembled WGS sequence"/>
</dbReference>